<keyword evidence="3" id="KW-1185">Reference proteome</keyword>
<dbReference type="AlphaFoldDB" id="A0A6G4ALM4"/>
<accession>A0A6G4ALM4</accession>
<name>A0A6G4ALM4_9ACTN</name>
<dbReference type="Proteomes" id="UP000476310">
    <property type="component" value="Unassembled WGS sequence"/>
</dbReference>
<comment type="caution">
    <text evidence="2">The sequence shown here is derived from an EMBL/GenBank/DDBJ whole genome shotgun (WGS) entry which is preliminary data.</text>
</comment>
<evidence type="ECO:0000259" key="1">
    <source>
        <dbReference type="Pfam" id="PF04149"/>
    </source>
</evidence>
<evidence type="ECO:0000313" key="2">
    <source>
        <dbReference type="EMBL" id="NEW74142.1"/>
    </source>
</evidence>
<organism evidence="2 3">
    <name type="scientific">Streptomyces rhizosphaericus</name>
    <dbReference type="NCBI Taxonomy" id="114699"/>
    <lineage>
        <taxon>Bacteria</taxon>
        <taxon>Bacillati</taxon>
        <taxon>Actinomycetota</taxon>
        <taxon>Actinomycetes</taxon>
        <taxon>Kitasatosporales</taxon>
        <taxon>Streptomycetaceae</taxon>
        <taxon>Streptomyces</taxon>
        <taxon>Streptomyces violaceusniger group</taxon>
    </lineage>
</organism>
<proteinExistence type="predicted"/>
<gene>
    <name evidence="2" type="ORF">G4H13_28200</name>
</gene>
<dbReference type="RefSeq" id="WP_164431617.1">
    <property type="nucleotide sequence ID" value="NZ_JAAIKT010000039.1"/>
</dbReference>
<dbReference type="Pfam" id="PF04149">
    <property type="entry name" value="DUF397"/>
    <property type="match status" value="1"/>
</dbReference>
<reference evidence="2" key="1">
    <citation type="submission" date="2020-02" db="EMBL/GenBank/DDBJ databases">
        <title>A new Streptomyces sp. for controlling soil-borne diseases.</title>
        <authorList>
            <person name="Li X."/>
            <person name="Tian Y."/>
            <person name="Gao K."/>
        </authorList>
    </citation>
    <scope>NUCLEOTIDE SEQUENCE [LARGE SCALE GENOMIC DNA]</scope>
    <source>
        <strain evidence="2">0250</strain>
    </source>
</reference>
<dbReference type="EMBL" id="JAAIKT010000039">
    <property type="protein sequence ID" value="NEW74142.1"/>
    <property type="molecule type" value="Genomic_DNA"/>
</dbReference>
<evidence type="ECO:0000313" key="3">
    <source>
        <dbReference type="Proteomes" id="UP000476310"/>
    </source>
</evidence>
<protein>
    <submittedName>
        <fullName evidence="2">DUF397 domain-containing protein</fullName>
    </submittedName>
</protein>
<feature type="domain" description="DUF397" evidence="1">
    <location>
        <begin position="17"/>
        <end position="68"/>
    </location>
</feature>
<sequence>MRKYTNGMAAGLVNGPWVKSRKTEANGQCVELALLPTGSVAIRNSTDPDGPALLFSALEMDAFFDGVKKGEFDAMVVTDN</sequence>
<dbReference type="InterPro" id="IPR007278">
    <property type="entry name" value="DUF397"/>
</dbReference>